<dbReference type="OrthoDB" id="9131059at2"/>
<feature type="domain" description="Pili assembly chaperone C-terminal" evidence="10">
    <location>
        <begin position="207"/>
        <end position="266"/>
    </location>
</feature>
<dbReference type="AlphaFoldDB" id="A0A0C6P039"/>
<dbReference type="PRINTS" id="PR00969">
    <property type="entry name" value="CHAPERONPILI"/>
</dbReference>
<evidence type="ECO:0000256" key="8">
    <source>
        <dbReference type="RuleBase" id="RU003918"/>
    </source>
</evidence>
<keyword evidence="4" id="KW-0732">Signal</keyword>
<dbReference type="PROSITE" id="PS00635">
    <property type="entry name" value="PILI_CHAPERONE"/>
    <property type="match status" value="1"/>
</dbReference>
<proteinExistence type="inferred from homology"/>
<evidence type="ECO:0000259" key="10">
    <source>
        <dbReference type="Pfam" id="PF02753"/>
    </source>
</evidence>
<evidence type="ECO:0000256" key="2">
    <source>
        <dbReference type="ARBA" id="ARBA00007399"/>
    </source>
</evidence>
<dbReference type="KEGG" id="bbh:BN112_0793"/>
<dbReference type="PANTHER" id="PTHR30251:SF2">
    <property type="entry name" value="FIMBRIAL CHAPERONE YADV-RELATED"/>
    <property type="match status" value="1"/>
</dbReference>
<dbReference type="SUPFAM" id="SSF49354">
    <property type="entry name" value="PapD-like"/>
    <property type="match status" value="1"/>
</dbReference>
<sequence>MNTYACDGALAQSRPQGWFTPAFTVKRQGSMARWRRRLGVAALGAAMLASLAPAARASLVITGTRVIYNAGSPETTVKMSNEGQAPALMQAWIDDGNAEAKPDEVQVPFFLTPPLARVDPGKGQTLRIFFNGYPDGKTLPSDRESVFWLNVLEVPPKATPEEGHGVLQLTIRSRLKLFYRPKGLPGNPLTAAADLTFKRKANGVLEVHNPTPYYVNLQKLEVGENGAHGSKTPWMLAPLSSDELRLKGTGAKSVQYWAIDDFGGVTPYQAAIAD</sequence>
<evidence type="ECO:0000256" key="3">
    <source>
        <dbReference type="ARBA" id="ARBA00022558"/>
    </source>
</evidence>
<organism evidence="11 12">
    <name type="scientific">Bordetella bronchiseptica 253</name>
    <dbReference type="NCBI Taxonomy" id="568707"/>
    <lineage>
        <taxon>Bacteria</taxon>
        <taxon>Pseudomonadati</taxon>
        <taxon>Pseudomonadota</taxon>
        <taxon>Betaproteobacteria</taxon>
        <taxon>Burkholderiales</taxon>
        <taxon>Alcaligenaceae</taxon>
        <taxon>Bordetella</taxon>
    </lineage>
</organism>
<dbReference type="HOGENOM" id="CLU_070768_0_2_4"/>
<dbReference type="InterPro" id="IPR001829">
    <property type="entry name" value="Pili_assmbl_chaperone_bac"/>
</dbReference>
<keyword evidence="3" id="KW-1029">Fimbrium biogenesis</keyword>
<dbReference type="GO" id="GO:0071555">
    <property type="term" value="P:cell wall organization"/>
    <property type="evidence" value="ECO:0007669"/>
    <property type="project" value="InterPro"/>
</dbReference>
<keyword evidence="6 8" id="KW-0143">Chaperone</keyword>
<dbReference type="Pfam" id="PF00345">
    <property type="entry name" value="PapD_N"/>
    <property type="match status" value="1"/>
</dbReference>
<dbReference type="InterPro" id="IPR050643">
    <property type="entry name" value="Periplasmic_pilus_chap"/>
</dbReference>
<dbReference type="SUPFAM" id="SSF49584">
    <property type="entry name" value="Periplasmic chaperone C-domain"/>
    <property type="match status" value="1"/>
</dbReference>
<dbReference type="Proteomes" id="UP000007564">
    <property type="component" value="Chromosome"/>
</dbReference>
<dbReference type="PANTHER" id="PTHR30251">
    <property type="entry name" value="PILUS ASSEMBLY CHAPERONE"/>
    <property type="match status" value="1"/>
</dbReference>
<dbReference type="InterPro" id="IPR008962">
    <property type="entry name" value="PapD-like_sf"/>
</dbReference>
<dbReference type="EMBL" id="HE965806">
    <property type="protein sequence ID" value="CCJ52711.1"/>
    <property type="molecule type" value="Genomic_DNA"/>
</dbReference>
<reference evidence="11 12" key="1">
    <citation type="journal article" date="2012" name="BMC Genomics">
        <title>Comparative genomics of the classical Bordetella subspecies: the evolution and exchange of virulence-associated diversity amongst closely related pathogens.</title>
        <authorList>
            <person name="Park J."/>
            <person name="Zhang Y."/>
            <person name="Buboltz A.M."/>
            <person name="Zhang X."/>
            <person name="Schuster S.C."/>
            <person name="Ahuja U."/>
            <person name="Liu M."/>
            <person name="Miller J.F."/>
            <person name="Sebaihia M."/>
            <person name="Bentley S.D."/>
            <person name="Parkhill J."/>
            <person name="Harvill E.T."/>
        </authorList>
    </citation>
    <scope>NUCLEOTIDE SEQUENCE [LARGE SCALE GENOMIC DNA]</scope>
    <source>
        <strain evidence="11 12">253</strain>
    </source>
</reference>
<dbReference type="GO" id="GO:0030288">
    <property type="term" value="C:outer membrane-bounded periplasmic space"/>
    <property type="evidence" value="ECO:0007669"/>
    <property type="project" value="InterPro"/>
</dbReference>
<evidence type="ECO:0000256" key="1">
    <source>
        <dbReference type="ARBA" id="ARBA00004418"/>
    </source>
</evidence>
<keyword evidence="7" id="KW-0393">Immunoglobulin domain</keyword>
<accession>A0A0C6P039</accession>
<evidence type="ECO:0000313" key="12">
    <source>
        <dbReference type="Proteomes" id="UP000007564"/>
    </source>
</evidence>
<evidence type="ECO:0000256" key="4">
    <source>
        <dbReference type="ARBA" id="ARBA00022729"/>
    </source>
</evidence>
<protein>
    <submittedName>
        <fullName evidence="11">Chaperone protein</fullName>
    </submittedName>
</protein>
<evidence type="ECO:0000259" key="9">
    <source>
        <dbReference type="Pfam" id="PF00345"/>
    </source>
</evidence>
<dbReference type="Gene3D" id="2.60.40.10">
    <property type="entry name" value="Immunoglobulins"/>
    <property type="match status" value="2"/>
</dbReference>
<dbReference type="Pfam" id="PF02753">
    <property type="entry name" value="PapD_C"/>
    <property type="match status" value="1"/>
</dbReference>
<dbReference type="InterPro" id="IPR016148">
    <property type="entry name" value="Pili_assmbl_chaperone_C"/>
</dbReference>
<comment type="subcellular location">
    <subcellularLocation>
        <location evidence="1 8">Periplasm</location>
    </subcellularLocation>
</comment>
<gene>
    <name evidence="11" type="primary">fimB</name>
    <name evidence="11" type="ORF">BN112_0793</name>
</gene>
<keyword evidence="5" id="KW-0574">Periplasm</keyword>
<evidence type="ECO:0000256" key="5">
    <source>
        <dbReference type="ARBA" id="ARBA00022764"/>
    </source>
</evidence>
<dbReference type="InterPro" id="IPR016147">
    <property type="entry name" value="Pili_assmbl_chaperone_N"/>
</dbReference>
<dbReference type="InterPro" id="IPR018046">
    <property type="entry name" value="Pili_assmbl_chaperone_CS"/>
</dbReference>
<evidence type="ECO:0000256" key="6">
    <source>
        <dbReference type="ARBA" id="ARBA00023186"/>
    </source>
</evidence>
<feature type="domain" description="Pili assembly chaperone N-terminal" evidence="9">
    <location>
        <begin position="59"/>
        <end position="184"/>
    </location>
</feature>
<evidence type="ECO:0000256" key="7">
    <source>
        <dbReference type="ARBA" id="ARBA00023319"/>
    </source>
</evidence>
<dbReference type="InterPro" id="IPR036316">
    <property type="entry name" value="Pili_assmbl_chap_C_dom_sf"/>
</dbReference>
<comment type="similarity">
    <text evidence="2 8">Belongs to the periplasmic pilus chaperone family.</text>
</comment>
<name>A0A0C6P039_BORBO</name>
<evidence type="ECO:0000313" key="11">
    <source>
        <dbReference type="EMBL" id="CCJ52711.1"/>
    </source>
</evidence>
<dbReference type="InterPro" id="IPR013783">
    <property type="entry name" value="Ig-like_fold"/>
</dbReference>